<accession>A0ACB8T7R3</accession>
<name>A0ACB8T7R3_9AGAM</name>
<gene>
    <name evidence="1" type="ORF">BV25DRAFT_306617</name>
</gene>
<comment type="caution">
    <text evidence="1">The sequence shown here is derived from an EMBL/GenBank/DDBJ whole genome shotgun (WGS) entry which is preliminary data.</text>
</comment>
<reference evidence="1" key="2">
    <citation type="journal article" date="2022" name="New Phytol.">
        <title>Evolutionary transition to the ectomycorrhizal habit in the genomes of a hyperdiverse lineage of mushroom-forming fungi.</title>
        <authorList>
            <person name="Looney B."/>
            <person name="Miyauchi S."/>
            <person name="Morin E."/>
            <person name="Drula E."/>
            <person name="Courty P.E."/>
            <person name="Kohler A."/>
            <person name="Kuo A."/>
            <person name="LaButti K."/>
            <person name="Pangilinan J."/>
            <person name="Lipzen A."/>
            <person name="Riley R."/>
            <person name="Andreopoulos W."/>
            <person name="He G."/>
            <person name="Johnson J."/>
            <person name="Nolan M."/>
            <person name="Tritt A."/>
            <person name="Barry K.W."/>
            <person name="Grigoriev I.V."/>
            <person name="Nagy L.G."/>
            <person name="Hibbett D."/>
            <person name="Henrissat B."/>
            <person name="Matheny P.B."/>
            <person name="Labbe J."/>
            <person name="Martin F.M."/>
        </authorList>
    </citation>
    <scope>NUCLEOTIDE SEQUENCE</scope>
    <source>
        <strain evidence="1">HHB10654</strain>
    </source>
</reference>
<evidence type="ECO:0000313" key="1">
    <source>
        <dbReference type="EMBL" id="KAI0064315.1"/>
    </source>
</evidence>
<dbReference type="EMBL" id="MU277199">
    <property type="protein sequence ID" value="KAI0064315.1"/>
    <property type="molecule type" value="Genomic_DNA"/>
</dbReference>
<dbReference type="Proteomes" id="UP000814140">
    <property type="component" value="Unassembled WGS sequence"/>
</dbReference>
<reference evidence="1" key="1">
    <citation type="submission" date="2021-03" db="EMBL/GenBank/DDBJ databases">
        <authorList>
            <consortium name="DOE Joint Genome Institute"/>
            <person name="Ahrendt S."/>
            <person name="Looney B.P."/>
            <person name="Miyauchi S."/>
            <person name="Morin E."/>
            <person name="Drula E."/>
            <person name="Courty P.E."/>
            <person name="Chicoki N."/>
            <person name="Fauchery L."/>
            <person name="Kohler A."/>
            <person name="Kuo A."/>
            <person name="Labutti K."/>
            <person name="Pangilinan J."/>
            <person name="Lipzen A."/>
            <person name="Riley R."/>
            <person name="Andreopoulos W."/>
            <person name="He G."/>
            <person name="Johnson J."/>
            <person name="Barry K.W."/>
            <person name="Grigoriev I.V."/>
            <person name="Nagy L."/>
            <person name="Hibbett D."/>
            <person name="Henrissat B."/>
            <person name="Matheny P.B."/>
            <person name="Labbe J."/>
            <person name="Martin F."/>
        </authorList>
    </citation>
    <scope>NUCLEOTIDE SEQUENCE</scope>
    <source>
        <strain evidence="1">HHB10654</strain>
    </source>
</reference>
<keyword evidence="2" id="KW-1185">Reference proteome</keyword>
<evidence type="ECO:0000313" key="2">
    <source>
        <dbReference type="Proteomes" id="UP000814140"/>
    </source>
</evidence>
<sequence length="186" mass="21211">MDGDMNKIFFRWTAPDFLDNSAKGHSLYGRYKNRLANCNAKVLGRSSARGPGRFPIPPDEQNHQFENHLQTTPTKGFRHEAPGATSQLVQVTYSLLVFGHHRPEISTLPDRAIIALSAISMLWTDSVCLYVSLLYVKTSRHPAHSDFRHSGCMELSIPAKRRLHREFFLLSDAAMRCQRTTEHFSR</sequence>
<protein>
    <submittedName>
        <fullName evidence="1">Uncharacterized protein</fullName>
    </submittedName>
</protein>
<proteinExistence type="predicted"/>
<organism evidence="1 2">
    <name type="scientific">Artomyces pyxidatus</name>
    <dbReference type="NCBI Taxonomy" id="48021"/>
    <lineage>
        <taxon>Eukaryota</taxon>
        <taxon>Fungi</taxon>
        <taxon>Dikarya</taxon>
        <taxon>Basidiomycota</taxon>
        <taxon>Agaricomycotina</taxon>
        <taxon>Agaricomycetes</taxon>
        <taxon>Russulales</taxon>
        <taxon>Auriscalpiaceae</taxon>
        <taxon>Artomyces</taxon>
    </lineage>
</organism>